<sequence>MSTPSGYPHGMTPHDPNLTVPKPGHRPLRARALTPDRRLLEAAAGRHRPGADPVLSRLGRGANHGVLWFAAAVGLAVSRTPRARRAAARGLASLGVASLTVGVLGKRSVSRPARSGTRSR</sequence>
<evidence type="ECO:0000313" key="2">
    <source>
        <dbReference type="EMBL" id="PNG18821.1"/>
    </source>
</evidence>
<dbReference type="InterPro" id="IPR036938">
    <property type="entry name" value="PAP2/HPO_sf"/>
</dbReference>
<gene>
    <name evidence="2" type="ORF">C1J00_29100</name>
</gene>
<dbReference type="RefSeq" id="WP_102911979.1">
    <property type="nucleotide sequence ID" value="NZ_POUC01000275.1"/>
</dbReference>
<comment type="caution">
    <text evidence="2">The sequence shown here is derived from an EMBL/GenBank/DDBJ whole genome shotgun (WGS) entry which is preliminary data.</text>
</comment>
<evidence type="ECO:0000313" key="3">
    <source>
        <dbReference type="Proteomes" id="UP000235943"/>
    </source>
</evidence>
<dbReference type="EMBL" id="POUC01000275">
    <property type="protein sequence ID" value="PNG18821.1"/>
    <property type="molecule type" value="Genomic_DNA"/>
</dbReference>
<reference evidence="2 3" key="1">
    <citation type="submission" date="2018-01" db="EMBL/GenBank/DDBJ databases">
        <title>Draft genome sequence of Streptomyces sp. 13K301.</title>
        <authorList>
            <person name="Sahin N."/>
            <person name="Saygin H."/>
            <person name="Ay H."/>
        </authorList>
    </citation>
    <scope>NUCLEOTIDE SEQUENCE [LARGE SCALE GENOMIC DNA]</scope>
    <source>
        <strain evidence="2 3">13K301</strain>
    </source>
</reference>
<evidence type="ECO:0000256" key="1">
    <source>
        <dbReference type="SAM" id="MobiDB-lite"/>
    </source>
</evidence>
<organism evidence="2 3">
    <name type="scientific">Streptomyces cahuitamycinicus</name>
    <dbReference type="NCBI Taxonomy" id="2070367"/>
    <lineage>
        <taxon>Bacteria</taxon>
        <taxon>Bacillati</taxon>
        <taxon>Actinomycetota</taxon>
        <taxon>Actinomycetes</taxon>
        <taxon>Kitasatosporales</taxon>
        <taxon>Streptomycetaceae</taxon>
        <taxon>Streptomyces</taxon>
    </lineage>
</organism>
<evidence type="ECO:0008006" key="4">
    <source>
        <dbReference type="Google" id="ProtNLM"/>
    </source>
</evidence>
<accession>A0A2N8TIF8</accession>
<keyword evidence="3" id="KW-1185">Reference proteome</keyword>
<feature type="region of interest" description="Disordered" evidence="1">
    <location>
        <begin position="1"/>
        <end position="32"/>
    </location>
</feature>
<dbReference type="AlphaFoldDB" id="A0A2N8TIF8"/>
<proteinExistence type="predicted"/>
<protein>
    <recommendedName>
        <fullName evidence="4">Phosphoesterase</fullName>
    </recommendedName>
</protein>
<dbReference type="OrthoDB" id="5242960at2"/>
<name>A0A2N8TIF8_9ACTN</name>
<dbReference type="Proteomes" id="UP000235943">
    <property type="component" value="Unassembled WGS sequence"/>
</dbReference>
<dbReference type="SUPFAM" id="SSF48317">
    <property type="entry name" value="Acid phosphatase/Vanadium-dependent haloperoxidase"/>
    <property type="match status" value="1"/>
</dbReference>